<organism evidence="2 3">
    <name type="scientific">Caenorhabditis nigoni</name>
    <dbReference type="NCBI Taxonomy" id="1611254"/>
    <lineage>
        <taxon>Eukaryota</taxon>
        <taxon>Metazoa</taxon>
        <taxon>Ecdysozoa</taxon>
        <taxon>Nematoda</taxon>
        <taxon>Chromadorea</taxon>
        <taxon>Rhabditida</taxon>
        <taxon>Rhabditina</taxon>
        <taxon>Rhabditomorpha</taxon>
        <taxon>Rhabditoidea</taxon>
        <taxon>Rhabditidae</taxon>
        <taxon>Peloderinae</taxon>
        <taxon>Caenorhabditis</taxon>
    </lineage>
</organism>
<gene>
    <name evidence="2" type="primary">Cnig_chr_X.g22272</name>
    <name evidence="2" type="ORF">B9Z55_022272</name>
</gene>
<keyword evidence="3" id="KW-1185">Reference proteome</keyword>
<dbReference type="Proteomes" id="UP000230233">
    <property type="component" value="Chromosome X"/>
</dbReference>
<protein>
    <submittedName>
        <fullName evidence="2">Uncharacterized protein</fullName>
    </submittedName>
</protein>
<comment type="caution">
    <text evidence="2">The sequence shown here is derived from an EMBL/GenBank/DDBJ whole genome shotgun (WGS) entry which is preliminary data.</text>
</comment>
<evidence type="ECO:0000313" key="2">
    <source>
        <dbReference type="EMBL" id="PIC15206.1"/>
    </source>
</evidence>
<sequence length="91" mass="10591">MRLFQPKGSERKDDVCFSNRLPLPRKGRREKKTSEPARQQRSDTKTSVSTISAIFHHASLLVIERLGPEMKREHEEEGSKKKQEATQKKME</sequence>
<name>A0A2G5SK17_9PELO</name>
<evidence type="ECO:0000313" key="3">
    <source>
        <dbReference type="Proteomes" id="UP000230233"/>
    </source>
</evidence>
<proteinExistence type="predicted"/>
<dbReference type="EMBL" id="PDUG01000006">
    <property type="protein sequence ID" value="PIC15206.1"/>
    <property type="molecule type" value="Genomic_DNA"/>
</dbReference>
<feature type="region of interest" description="Disordered" evidence="1">
    <location>
        <begin position="1"/>
        <end position="51"/>
    </location>
</feature>
<dbReference type="AlphaFoldDB" id="A0A2G5SK17"/>
<evidence type="ECO:0000256" key="1">
    <source>
        <dbReference type="SAM" id="MobiDB-lite"/>
    </source>
</evidence>
<feature type="region of interest" description="Disordered" evidence="1">
    <location>
        <begin position="66"/>
        <end position="91"/>
    </location>
</feature>
<accession>A0A2G5SK17</accession>
<feature type="compositionally biased region" description="Basic and acidic residues" evidence="1">
    <location>
        <begin position="32"/>
        <end position="44"/>
    </location>
</feature>
<reference evidence="3" key="1">
    <citation type="submission" date="2017-10" db="EMBL/GenBank/DDBJ databases">
        <title>Rapid genome shrinkage in a self-fertile nematode reveals novel sperm competition proteins.</title>
        <authorList>
            <person name="Yin D."/>
            <person name="Schwarz E.M."/>
            <person name="Thomas C.G."/>
            <person name="Felde R.L."/>
            <person name="Korf I.F."/>
            <person name="Cutter A.D."/>
            <person name="Schartner C.M."/>
            <person name="Ralston E.J."/>
            <person name="Meyer B.J."/>
            <person name="Haag E.S."/>
        </authorList>
    </citation>
    <scope>NUCLEOTIDE SEQUENCE [LARGE SCALE GENOMIC DNA]</scope>
    <source>
        <strain evidence="3">JU1422</strain>
    </source>
</reference>